<dbReference type="NCBIfam" id="TIGR02492">
    <property type="entry name" value="flgK_ends"/>
    <property type="match status" value="1"/>
</dbReference>
<dbReference type="PRINTS" id="PR01005">
    <property type="entry name" value="FLGHOOKAP1"/>
</dbReference>
<evidence type="ECO:0000256" key="6">
    <source>
        <dbReference type="ARBA" id="ARBA00023143"/>
    </source>
</evidence>
<dbReference type="SUPFAM" id="SSF64518">
    <property type="entry name" value="Phase 1 flagellin"/>
    <property type="match status" value="1"/>
</dbReference>
<dbReference type="PANTHER" id="PTHR30033">
    <property type="entry name" value="FLAGELLAR HOOK-ASSOCIATED PROTEIN 1"/>
    <property type="match status" value="1"/>
</dbReference>
<dbReference type="GO" id="GO:0005198">
    <property type="term" value="F:structural molecule activity"/>
    <property type="evidence" value="ECO:0007669"/>
    <property type="project" value="UniProtKB-UniRule"/>
</dbReference>
<dbReference type="InterPro" id="IPR010930">
    <property type="entry name" value="Flg_bb/hook_C_dom"/>
</dbReference>
<keyword evidence="13" id="KW-1185">Reference proteome</keyword>
<dbReference type="GO" id="GO:0009425">
    <property type="term" value="C:bacterial-type flagellum basal body"/>
    <property type="evidence" value="ECO:0007669"/>
    <property type="project" value="UniProtKB-SubCell"/>
</dbReference>
<dbReference type="PANTHER" id="PTHR30033:SF1">
    <property type="entry name" value="FLAGELLAR HOOK-ASSOCIATED PROTEIN 1"/>
    <property type="match status" value="1"/>
</dbReference>
<evidence type="ECO:0000256" key="1">
    <source>
        <dbReference type="ARBA" id="ARBA00004117"/>
    </source>
</evidence>
<evidence type="ECO:0000259" key="10">
    <source>
        <dbReference type="Pfam" id="PF06429"/>
    </source>
</evidence>
<dbReference type="Pfam" id="PF00460">
    <property type="entry name" value="Flg_bb_rod"/>
    <property type="match status" value="1"/>
</dbReference>
<dbReference type="EMBL" id="VSSS01000024">
    <property type="protein sequence ID" value="TYL95559.1"/>
    <property type="molecule type" value="Genomic_DNA"/>
</dbReference>
<evidence type="ECO:0000313" key="12">
    <source>
        <dbReference type="EMBL" id="TYL95559.1"/>
    </source>
</evidence>
<feature type="domain" description="Flagellar basal-body/hook protein C-terminal" evidence="10">
    <location>
        <begin position="547"/>
        <end position="585"/>
    </location>
</feature>
<evidence type="ECO:0000256" key="3">
    <source>
        <dbReference type="ARBA" id="ARBA00009677"/>
    </source>
</evidence>
<sequence length="591" mass="59300">MSLDIARSIAFSGLSSTSVQISVTSSNISNADTTGYTKKTANQSSSVTNGVGTGVTVTGITSTVDKLLLKSLVSADSDLGSADTTNTYLTSLEKLYGSTSSTDSSSTGTSLANSIASLESALSSLASTPSSASLQSNVVSALDDVTSQLRETSSGIQKLRSNADQDISSSIDDVNTDLQNIADLNAEIKQTAATGQSTADLEDQRNTALQDVASKMNVSYYTASNGDLQIYTTTGQALVDSSAHKISYTAAANVSSSTTYTAGSSSSGFSAITVNGVDITSQITGGDIGALITLRDKTLPAAQSQLDQLATQLASAVNTVSNSASSVPAPTSLTGTTSVTSSTAPSATGTVRLAVTDQSGNLVSYSDLDLSSYSTVGDLVTAINGISGMSASVDANGHLSITATGSGNGVAINEMTSSVGSSSEGFSDYFGLNDLVTGTSASDIAVNSSILSGTNELQLATLDSSATLTVGSSVLTSGSATVVNAFYSALTASRTFSSTGGLAATTGSFADYASTIVADVASKASQASTNYTAKETAQSTYASSLSSQSGVNLDEESANLSTLQNQYSAASALISAINSMYSALITAVQSS</sequence>
<dbReference type="Proteomes" id="UP000324758">
    <property type="component" value="Unassembled WGS sequence"/>
</dbReference>
<keyword evidence="12" id="KW-0969">Cilium</keyword>
<comment type="caution">
    <text evidence="12">The sequence shown here is derived from an EMBL/GenBank/DDBJ whole genome shotgun (WGS) entry which is preliminary data.</text>
</comment>
<keyword evidence="12" id="KW-0966">Cell projection</keyword>
<dbReference type="InterPro" id="IPR002371">
    <property type="entry name" value="FlgK"/>
</dbReference>
<dbReference type="PROSITE" id="PS00588">
    <property type="entry name" value="FLAGELLA_BB_ROD"/>
    <property type="match status" value="1"/>
</dbReference>
<accession>A0A5D3KFP4</accession>
<evidence type="ECO:0000256" key="5">
    <source>
        <dbReference type="ARBA" id="ARBA00022525"/>
    </source>
</evidence>
<evidence type="ECO:0000256" key="4">
    <source>
        <dbReference type="ARBA" id="ARBA00016244"/>
    </source>
</evidence>
<feature type="region of interest" description="Disordered" evidence="8">
    <location>
        <begin position="322"/>
        <end position="347"/>
    </location>
</feature>
<feature type="domain" description="Flagellar basal body rod protein N-terminal" evidence="9">
    <location>
        <begin position="10"/>
        <end position="37"/>
    </location>
</feature>
<feature type="domain" description="Flagellar hook-associated protein FlgK helical" evidence="11">
    <location>
        <begin position="106"/>
        <end position="322"/>
    </location>
</feature>
<keyword evidence="12" id="KW-0282">Flagellum</keyword>
<keyword evidence="6 7" id="KW-0975">Bacterial flagellum</keyword>
<organism evidence="12 13">
    <name type="scientific">Bradyrhizobium rifense</name>
    <dbReference type="NCBI Taxonomy" id="515499"/>
    <lineage>
        <taxon>Bacteria</taxon>
        <taxon>Pseudomonadati</taxon>
        <taxon>Pseudomonadota</taxon>
        <taxon>Alphaproteobacteria</taxon>
        <taxon>Hyphomicrobiales</taxon>
        <taxon>Nitrobacteraceae</taxon>
        <taxon>Bradyrhizobium</taxon>
    </lineage>
</organism>
<dbReference type="InterPro" id="IPR001444">
    <property type="entry name" value="Flag_bb_rod_N"/>
</dbReference>
<dbReference type="GO" id="GO:0005576">
    <property type="term" value="C:extracellular region"/>
    <property type="evidence" value="ECO:0007669"/>
    <property type="project" value="UniProtKB-SubCell"/>
</dbReference>
<dbReference type="Pfam" id="PF06429">
    <property type="entry name" value="Flg_bbr_C"/>
    <property type="match status" value="1"/>
</dbReference>
<evidence type="ECO:0000313" key="13">
    <source>
        <dbReference type="Proteomes" id="UP000324758"/>
    </source>
</evidence>
<protein>
    <recommendedName>
        <fullName evidence="4 7">Flagellar hook-associated protein 1</fullName>
        <shortName evidence="7">HAP1</shortName>
    </recommendedName>
</protein>
<dbReference type="OrthoDB" id="7181295at2"/>
<evidence type="ECO:0000256" key="8">
    <source>
        <dbReference type="SAM" id="MobiDB-lite"/>
    </source>
</evidence>
<dbReference type="AlphaFoldDB" id="A0A5D3KFP4"/>
<keyword evidence="5 7" id="KW-0964">Secreted</keyword>
<reference evidence="12 13" key="1">
    <citation type="submission" date="2019-08" db="EMBL/GenBank/DDBJ databases">
        <title>Bradyrhizobium hipponensis sp. nov., a rhizobium isolated from a Lupinus angustifolius root nodule in Tunisia.</title>
        <authorList>
            <person name="Off K."/>
            <person name="Rejili M."/>
            <person name="Mars M."/>
            <person name="Brachmann A."/>
            <person name="Marin M."/>
        </authorList>
    </citation>
    <scope>NUCLEOTIDE SEQUENCE [LARGE SCALE GENOMIC DNA]</scope>
    <source>
        <strain evidence="12 13">CTAW71</strain>
    </source>
</reference>
<comment type="subcellular location">
    <subcellularLocation>
        <location evidence="1">Bacterial flagellum basal body</location>
    </subcellularLocation>
    <subcellularLocation>
        <location evidence="2 7">Secreted</location>
    </subcellularLocation>
</comment>
<evidence type="ECO:0000256" key="2">
    <source>
        <dbReference type="ARBA" id="ARBA00004613"/>
    </source>
</evidence>
<evidence type="ECO:0000256" key="7">
    <source>
        <dbReference type="RuleBase" id="RU362065"/>
    </source>
</evidence>
<name>A0A5D3KFP4_9BRAD</name>
<evidence type="ECO:0000259" key="11">
    <source>
        <dbReference type="Pfam" id="PF22638"/>
    </source>
</evidence>
<comment type="similarity">
    <text evidence="3 7">Belongs to the flagella basal body rod proteins family.</text>
</comment>
<dbReference type="GO" id="GO:0009424">
    <property type="term" value="C:bacterial-type flagellum hook"/>
    <property type="evidence" value="ECO:0007669"/>
    <property type="project" value="UniProtKB-UniRule"/>
</dbReference>
<dbReference type="GO" id="GO:0044780">
    <property type="term" value="P:bacterial-type flagellum assembly"/>
    <property type="evidence" value="ECO:0007669"/>
    <property type="project" value="InterPro"/>
</dbReference>
<gene>
    <name evidence="7 12" type="primary">flgK</name>
    <name evidence="12" type="ORF">FXB40_14415</name>
</gene>
<dbReference type="Pfam" id="PF22638">
    <property type="entry name" value="FlgK_D1"/>
    <property type="match status" value="1"/>
</dbReference>
<dbReference type="InterPro" id="IPR053927">
    <property type="entry name" value="FlgK_helical"/>
</dbReference>
<dbReference type="InterPro" id="IPR019776">
    <property type="entry name" value="Flagellar_basal_body_rod_CS"/>
</dbReference>
<proteinExistence type="inferred from homology"/>
<dbReference type="RefSeq" id="WP_148772845.1">
    <property type="nucleotide sequence ID" value="NZ_VSSS01000024.1"/>
</dbReference>
<evidence type="ECO:0000259" key="9">
    <source>
        <dbReference type="Pfam" id="PF00460"/>
    </source>
</evidence>